<name>A0AC35GJV2_9BILA</name>
<proteinExistence type="predicted"/>
<evidence type="ECO:0000313" key="1">
    <source>
        <dbReference type="Proteomes" id="UP000887580"/>
    </source>
</evidence>
<protein>
    <submittedName>
        <fullName evidence="2">Cathepsin propeptide inhibitor domain-containing protein</fullName>
    </submittedName>
</protein>
<sequence>MQRCGHYFVLFAIAWILLIVFIDNDEAYTINQYDRQWINALRSTSLAYANRAWEKRKWNEYLRAFAEDQAQGRKQTESIFGSNYTVNQNASFISKSKIYHFDHDIQK</sequence>
<dbReference type="WBParaSite" id="PS1159_v2.g5742.t1">
    <property type="protein sequence ID" value="PS1159_v2.g5742.t1"/>
    <property type="gene ID" value="PS1159_v2.g5742"/>
</dbReference>
<reference evidence="2" key="1">
    <citation type="submission" date="2022-11" db="UniProtKB">
        <authorList>
            <consortium name="WormBaseParasite"/>
        </authorList>
    </citation>
    <scope>IDENTIFICATION</scope>
</reference>
<evidence type="ECO:0000313" key="2">
    <source>
        <dbReference type="WBParaSite" id="PS1159_v2.g5742.t1"/>
    </source>
</evidence>
<organism evidence="1 2">
    <name type="scientific">Panagrolaimus sp. PS1159</name>
    <dbReference type="NCBI Taxonomy" id="55785"/>
    <lineage>
        <taxon>Eukaryota</taxon>
        <taxon>Metazoa</taxon>
        <taxon>Ecdysozoa</taxon>
        <taxon>Nematoda</taxon>
        <taxon>Chromadorea</taxon>
        <taxon>Rhabditida</taxon>
        <taxon>Tylenchina</taxon>
        <taxon>Panagrolaimomorpha</taxon>
        <taxon>Panagrolaimoidea</taxon>
        <taxon>Panagrolaimidae</taxon>
        <taxon>Panagrolaimus</taxon>
    </lineage>
</organism>
<accession>A0AC35GJV2</accession>
<dbReference type="Proteomes" id="UP000887580">
    <property type="component" value="Unplaced"/>
</dbReference>